<comment type="caution">
    <text evidence="12">The sequence shown here is derived from an EMBL/GenBank/DDBJ whole genome shotgun (WGS) entry which is preliminary data.</text>
</comment>
<feature type="transmembrane region" description="Helical" evidence="9">
    <location>
        <begin position="556"/>
        <end position="577"/>
    </location>
</feature>
<proteinExistence type="predicted"/>
<dbReference type="Pfam" id="PF01740">
    <property type="entry name" value="STAS"/>
    <property type="match status" value="1"/>
</dbReference>
<dbReference type="SMART" id="SM00100">
    <property type="entry name" value="cNMP"/>
    <property type="match status" value="1"/>
</dbReference>
<evidence type="ECO:0000256" key="1">
    <source>
        <dbReference type="ARBA" id="ARBA00004128"/>
    </source>
</evidence>
<evidence type="ECO:0000256" key="3">
    <source>
        <dbReference type="ARBA" id="ARBA00022554"/>
    </source>
</evidence>
<dbReference type="CDD" id="cd00038">
    <property type="entry name" value="CAP_ED"/>
    <property type="match status" value="1"/>
</dbReference>
<reference evidence="12" key="1">
    <citation type="submission" date="2023-03" db="EMBL/GenBank/DDBJ databases">
        <title>Complete genome of Cladonia borealis.</title>
        <authorList>
            <person name="Park H."/>
        </authorList>
    </citation>
    <scope>NUCLEOTIDE SEQUENCE</scope>
    <source>
        <strain evidence="12">ANT050790</strain>
    </source>
</reference>
<evidence type="ECO:0000256" key="5">
    <source>
        <dbReference type="ARBA" id="ARBA00022970"/>
    </source>
</evidence>
<keyword evidence="6 9" id="KW-1133">Transmembrane helix</keyword>
<dbReference type="InterPro" id="IPR000595">
    <property type="entry name" value="cNMP-bd_dom"/>
</dbReference>
<dbReference type="AlphaFoldDB" id="A0AA39QWC4"/>
<evidence type="ECO:0000313" key="13">
    <source>
        <dbReference type="Proteomes" id="UP001166286"/>
    </source>
</evidence>
<feature type="transmembrane region" description="Helical" evidence="9">
    <location>
        <begin position="639"/>
        <end position="672"/>
    </location>
</feature>
<sequence length="1092" mass="121117">MPNTQSSGSGRARSGSQLSRVLGQRPSQSSMDASEHAMPQETEDRPSNFFHSRPESSPSRMSFSSSMNQKTPARSYFQHSVYESQNAPVDITRNASQGVREDTAELASWALSDIASIRSEHSPARHHTSSIAHQRTSSPSIGLPEQDDASRRVSNESSRPGVIEEVSEPSSPQSSHSSRRSVHASALTEMIRNSPPTEDDSQADEEEAFAVAGVYPVTVGEGIISQPSERTSLLKKRTAYGSVRDLECQKLYGEDGPSTFSIAVRQCREKTARVIREATKPKSWNRQDIWRYGFRQPLGYIPPVILGLLLNILDALSYGMILFPLGNPIFEGLGPDGISMFYVSCIVSQLTYSLGGSIFKGAIGSEMIEVVPFFHKMAFTILARVGKENPEAVIATTITAYALSSVLTGLVFFIMGRCKLGALIGFFPRHILIGCIGGVGWFLVATGLEVSARLDGNLSYNLTTLEKLIQPDTLPLWIIPLVLAILLFVIKHWVKSPLTDAAHFIAIIAIFYYFVFAIPELTIVDLRAKGWIFEAPEAGAPFYHFYTLYKFPLVDWAAIGSTIPAMLALTFFGILHVPINIPALGLSTGEDNVDVDRELTAHGISNALSGLCGSIQNYLVYTNTVLFINSGGDSRVAGFMLALATVGVMVIGPVIIGYIPIMVVGALIFYLGLELMREALVGTWKKVHRLEYLTIIIIVVTMGAWDFVIGILVGILLACVSFVLQTSQISAVRGKLYGSVANSTVRRHPIQHRFLEDAGKQIHVMKLAGFLFFGTIVGVEKQIRALLFESFQKQPIRFLVLDLYHVDGVDYSACETFKRINRILDVQAVQLVICGVSMDSEIGKSLRSVGLFDQDDGIQYFPSLNDALEFCENQLLKAFYQQRDSEAETESSPAFLEIPKPELRITSLSPETMYNSPRRQHLHEVATTTLNEQDPAPRSKWQEYQQPLQLLLQTFSTVSDKPEDFWRRIVQYFTREEHAAGNVLYRAGDPPNGFYLLETGLLKARYELPQGKYSELIVAGTTCGELPFFSESSRTSTTYAETNCVTWVLDKKNWLDLQKNEPEVAQELLKISLKLTSERMDAITKYMLLTSD</sequence>
<dbReference type="Pfam" id="PF00027">
    <property type="entry name" value="cNMP_binding"/>
    <property type="match status" value="1"/>
</dbReference>
<dbReference type="SUPFAM" id="SSF52091">
    <property type="entry name" value="SpoIIaa-like"/>
    <property type="match status" value="1"/>
</dbReference>
<name>A0AA39QWC4_9LECA</name>
<feature type="transmembrane region" description="Helical" evidence="9">
    <location>
        <begin position="392"/>
        <end position="414"/>
    </location>
</feature>
<feature type="compositionally biased region" description="Low complexity" evidence="8">
    <location>
        <begin position="1"/>
        <end position="20"/>
    </location>
</feature>
<dbReference type="EMBL" id="JAFEKC020000018">
    <property type="protein sequence ID" value="KAK0509626.1"/>
    <property type="molecule type" value="Genomic_DNA"/>
</dbReference>
<evidence type="ECO:0000313" key="12">
    <source>
        <dbReference type="EMBL" id="KAK0509626.1"/>
    </source>
</evidence>
<feature type="transmembrane region" description="Helical" evidence="9">
    <location>
        <begin position="692"/>
        <end position="724"/>
    </location>
</feature>
<dbReference type="Gene3D" id="2.60.120.10">
    <property type="entry name" value="Jelly Rolls"/>
    <property type="match status" value="1"/>
</dbReference>
<dbReference type="Gene3D" id="3.30.750.24">
    <property type="entry name" value="STAS domain"/>
    <property type="match status" value="1"/>
</dbReference>
<feature type="compositionally biased region" description="Polar residues" evidence="8">
    <location>
        <begin position="129"/>
        <end position="140"/>
    </location>
</feature>
<keyword evidence="3" id="KW-0926">Vacuole</keyword>
<dbReference type="GO" id="GO:0000329">
    <property type="term" value="C:fungal-type vacuole membrane"/>
    <property type="evidence" value="ECO:0007669"/>
    <property type="project" value="UniProtKB-ARBA"/>
</dbReference>
<dbReference type="GO" id="GO:0034490">
    <property type="term" value="P:basic amino acid transmembrane import into vacuole"/>
    <property type="evidence" value="ECO:0007669"/>
    <property type="project" value="UniProtKB-ARBA"/>
</dbReference>
<dbReference type="CDD" id="cd07042">
    <property type="entry name" value="STAS_SulP_like_sulfate_transporter"/>
    <property type="match status" value="1"/>
</dbReference>
<dbReference type="InterPro" id="IPR002645">
    <property type="entry name" value="STAS_dom"/>
</dbReference>
<feature type="compositionally biased region" description="Polar residues" evidence="8">
    <location>
        <begin position="68"/>
        <end position="95"/>
    </location>
</feature>
<evidence type="ECO:0008006" key="14">
    <source>
        <dbReference type="Google" id="ProtNLM"/>
    </source>
</evidence>
<feature type="region of interest" description="Disordered" evidence="8">
    <location>
        <begin position="1"/>
        <end position="95"/>
    </location>
</feature>
<protein>
    <recommendedName>
        <fullName evidence="14">Sulfate transporter</fullName>
    </recommendedName>
</protein>
<keyword evidence="4 9" id="KW-0812">Transmembrane</keyword>
<keyword evidence="13" id="KW-1185">Reference proteome</keyword>
<keyword evidence="2" id="KW-0813">Transport</keyword>
<dbReference type="FunFam" id="3.30.750.24:FF:000012">
    <property type="entry name" value="Sulfate transporter family protein"/>
    <property type="match status" value="1"/>
</dbReference>
<feature type="transmembrane region" description="Helical" evidence="9">
    <location>
        <begin position="474"/>
        <end position="494"/>
    </location>
</feature>
<feature type="region of interest" description="Disordered" evidence="8">
    <location>
        <begin position="120"/>
        <end position="185"/>
    </location>
</feature>
<dbReference type="PANTHER" id="PTHR43310">
    <property type="entry name" value="SULFATE TRANSPORTER YBAR-RELATED"/>
    <property type="match status" value="1"/>
</dbReference>
<evidence type="ECO:0000256" key="8">
    <source>
        <dbReference type="SAM" id="MobiDB-lite"/>
    </source>
</evidence>
<dbReference type="InterPro" id="IPR014710">
    <property type="entry name" value="RmlC-like_jellyroll"/>
</dbReference>
<feature type="domain" description="STAS" evidence="11">
    <location>
        <begin position="764"/>
        <end position="871"/>
    </location>
</feature>
<keyword evidence="7 9" id="KW-0472">Membrane</keyword>
<dbReference type="Pfam" id="PF00916">
    <property type="entry name" value="Sulfate_transp"/>
    <property type="match status" value="1"/>
</dbReference>
<comment type="subcellular location">
    <subcellularLocation>
        <location evidence="1">Vacuole membrane</location>
        <topology evidence="1">Multi-pass membrane protein</topology>
    </subcellularLocation>
</comment>
<organism evidence="12 13">
    <name type="scientific">Cladonia borealis</name>
    <dbReference type="NCBI Taxonomy" id="184061"/>
    <lineage>
        <taxon>Eukaryota</taxon>
        <taxon>Fungi</taxon>
        <taxon>Dikarya</taxon>
        <taxon>Ascomycota</taxon>
        <taxon>Pezizomycotina</taxon>
        <taxon>Lecanoromycetes</taxon>
        <taxon>OSLEUM clade</taxon>
        <taxon>Lecanoromycetidae</taxon>
        <taxon>Lecanorales</taxon>
        <taxon>Lecanorineae</taxon>
        <taxon>Cladoniaceae</taxon>
        <taxon>Cladonia</taxon>
    </lineage>
</organism>
<feature type="compositionally biased region" description="Low complexity" evidence="8">
    <location>
        <begin position="55"/>
        <end position="67"/>
    </location>
</feature>
<dbReference type="InterPro" id="IPR011547">
    <property type="entry name" value="SLC26A/SulP_dom"/>
</dbReference>
<dbReference type="InterPro" id="IPR052706">
    <property type="entry name" value="Membrane-Transporter-like"/>
</dbReference>
<keyword evidence="5" id="KW-0029">Amino-acid transport</keyword>
<feature type="transmembrane region" description="Helical" evidence="9">
    <location>
        <begin position="501"/>
        <end position="519"/>
    </location>
</feature>
<feature type="transmembrane region" description="Helical" evidence="9">
    <location>
        <begin position="426"/>
        <end position="448"/>
    </location>
</feature>
<dbReference type="InterPro" id="IPR018490">
    <property type="entry name" value="cNMP-bd_dom_sf"/>
</dbReference>
<evidence type="ECO:0000256" key="4">
    <source>
        <dbReference type="ARBA" id="ARBA00022692"/>
    </source>
</evidence>
<evidence type="ECO:0000256" key="7">
    <source>
        <dbReference type="ARBA" id="ARBA00023136"/>
    </source>
</evidence>
<evidence type="ECO:0000256" key="2">
    <source>
        <dbReference type="ARBA" id="ARBA00022448"/>
    </source>
</evidence>
<evidence type="ECO:0000256" key="9">
    <source>
        <dbReference type="SAM" id="Phobius"/>
    </source>
</evidence>
<accession>A0AA39QWC4</accession>
<dbReference type="SUPFAM" id="SSF51206">
    <property type="entry name" value="cAMP-binding domain-like"/>
    <property type="match status" value="1"/>
</dbReference>
<evidence type="ECO:0000256" key="6">
    <source>
        <dbReference type="ARBA" id="ARBA00022989"/>
    </source>
</evidence>
<dbReference type="PANTHER" id="PTHR43310:SF4">
    <property type="entry name" value="AFR304WP"/>
    <property type="match status" value="1"/>
</dbReference>
<dbReference type="PROSITE" id="PS50801">
    <property type="entry name" value="STAS"/>
    <property type="match status" value="1"/>
</dbReference>
<evidence type="ECO:0000259" key="11">
    <source>
        <dbReference type="PROSITE" id="PS50801"/>
    </source>
</evidence>
<evidence type="ECO:0000259" key="10">
    <source>
        <dbReference type="PROSITE" id="PS50042"/>
    </source>
</evidence>
<dbReference type="Proteomes" id="UP001166286">
    <property type="component" value="Unassembled WGS sequence"/>
</dbReference>
<feature type="domain" description="Cyclic nucleotide-binding" evidence="10">
    <location>
        <begin position="957"/>
        <end position="1057"/>
    </location>
</feature>
<dbReference type="InterPro" id="IPR036513">
    <property type="entry name" value="STAS_dom_sf"/>
</dbReference>
<gene>
    <name evidence="12" type="ORF">JMJ35_008020</name>
</gene>
<dbReference type="PROSITE" id="PS50042">
    <property type="entry name" value="CNMP_BINDING_3"/>
    <property type="match status" value="1"/>
</dbReference>